<protein>
    <submittedName>
        <fullName evidence="1">Uncharacterized protein</fullName>
    </submittedName>
</protein>
<sequence length="43" mass="5129">MIQYTAQLLFRRHKIYPCRLKTLLQKASNQTCLPCNFLFEALI</sequence>
<organism evidence="1">
    <name type="scientific">Neisseria meningitidis alpha275</name>
    <dbReference type="NCBI Taxonomy" id="295996"/>
    <lineage>
        <taxon>Bacteria</taxon>
        <taxon>Pseudomonadati</taxon>
        <taxon>Pseudomonadota</taxon>
        <taxon>Betaproteobacteria</taxon>
        <taxon>Neisseriales</taxon>
        <taxon>Neisseriaceae</taxon>
        <taxon>Neisseria</taxon>
    </lineage>
</organism>
<evidence type="ECO:0000313" key="1">
    <source>
        <dbReference type="EMBL" id="CBA07919.1"/>
    </source>
</evidence>
<dbReference type="AlphaFoldDB" id="C6SK82"/>
<accession>C6SK82</accession>
<proteinExistence type="predicted"/>
<gene>
    <name evidence="1" type="ORF">NMW_1351</name>
</gene>
<dbReference type="EMBL" id="AM889138">
    <property type="protein sequence ID" value="CBA07919.1"/>
    <property type="molecule type" value="Genomic_DNA"/>
</dbReference>
<reference evidence="1" key="1">
    <citation type="journal article" date="2008" name="Proc. Natl. Acad. Sci. U.S.A.">
        <title>Whole-genome comparison of disease and carriage strains provides insights into virulence evolution in Neisseria meningitidis.</title>
        <authorList>
            <person name="Schoen C."/>
            <person name="Blom J."/>
            <person name="Claus H."/>
            <person name="Schramm-Glueck A."/>
            <person name="Brandt P."/>
            <person name="Mueller T."/>
            <person name="Goesmann A."/>
            <person name="Joseph B."/>
            <person name="Konietzny S."/>
            <person name="Kurzai O."/>
            <person name="Schmitt C."/>
            <person name="Friedrich T."/>
            <person name="Linke B."/>
            <person name="Vogel U."/>
            <person name="Frosch M."/>
        </authorList>
    </citation>
    <scope>NUCLEOTIDE SEQUENCE</scope>
    <source>
        <strain evidence="1">Alpha275</strain>
    </source>
</reference>
<name>C6SK82_NEIME</name>